<sequence length="62" mass="7092">MGRVLTPAQVGGNLQILELNARRHPAPAAKKCLPMAPYPAIFPELFYRRRPDAYFRKYLYSG</sequence>
<dbReference type="AlphaFoldDB" id="F4QNG5"/>
<dbReference type="Proteomes" id="UP000006512">
    <property type="component" value="Unassembled WGS sequence"/>
</dbReference>
<protein>
    <submittedName>
        <fullName evidence="1">Uncharacterized protein</fullName>
    </submittedName>
</protein>
<reference evidence="2" key="1">
    <citation type="submission" date="2011-03" db="EMBL/GenBank/DDBJ databases">
        <title>Draft genome sequence of Brevundimonas diminuta.</title>
        <authorList>
            <person name="Brown P.J.B."/>
            <person name="Buechlein A."/>
            <person name="Hemmerich C."/>
            <person name="Brun Y.V."/>
        </authorList>
    </citation>
    <scope>NUCLEOTIDE SEQUENCE [LARGE SCALE GENOMIC DNA]</scope>
    <source>
        <strain evidence="2">C19</strain>
    </source>
</reference>
<gene>
    <name evidence="1" type="ORF">ABI_22850</name>
</gene>
<proteinExistence type="predicted"/>
<evidence type="ECO:0000313" key="1">
    <source>
        <dbReference type="EMBL" id="EGF90873.1"/>
    </source>
</evidence>
<accession>F4QNG5</accession>
<organism evidence="1 2">
    <name type="scientific">Asticcacaulis biprosthecium C19</name>
    <dbReference type="NCBI Taxonomy" id="715226"/>
    <lineage>
        <taxon>Bacteria</taxon>
        <taxon>Pseudomonadati</taxon>
        <taxon>Pseudomonadota</taxon>
        <taxon>Alphaproteobacteria</taxon>
        <taxon>Caulobacterales</taxon>
        <taxon>Caulobacteraceae</taxon>
        <taxon>Asticcacaulis</taxon>
    </lineage>
</organism>
<dbReference type="EMBL" id="GL883078">
    <property type="protein sequence ID" value="EGF90873.1"/>
    <property type="molecule type" value="Genomic_DNA"/>
</dbReference>
<evidence type="ECO:0000313" key="2">
    <source>
        <dbReference type="Proteomes" id="UP000006512"/>
    </source>
</evidence>
<dbReference type="HOGENOM" id="CLU_2894172_0_0_5"/>
<keyword evidence="2" id="KW-1185">Reference proteome</keyword>
<name>F4QNG5_9CAUL</name>